<reference evidence="1" key="1">
    <citation type="journal article" date="2020" name="Stud. Mycol.">
        <title>101 Dothideomycetes genomes: a test case for predicting lifestyles and emergence of pathogens.</title>
        <authorList>
            <person name="Haridas S."/>
            <person name="Albert R."/>
            <person name="Binder M."/>
            <person name="Bloem J."/>
            <person name="Labutti K."/>
            <person name="Salamov A."/>
            <person name="Andreopoulos B."/>
            <person name="Baker S."/>
            <person name="Barry K."/>
            <person name="Bills G."/>
            <person name="Bluhm B."/>
            <person name="Cannon C."/>
            <person name="Castanera R."/>
            <person name="Culley D."/>
            <person name="Daum C."/>
            <person name="Ezra D."/>
            <person name="Gonzalez J."/>
            <person name="Henrissat B."/>
            <person name="Kuo A."/>
            <person name="Liang C."/>
            <person name="Lipzen A."/>
            <person name="Lutzoni F."/>
            <person name="Magnuson J."/>
            <person name="Mondo S."/>
            <person name="Nolan M."/>
            <person name="Ohm R."/>
            <person name="Pangilinan J."/>
            <person name="Park H.-J."/>
            <person name="Ramirez L."/>
            <person name="Alfaro M."/>
            <person name="Sun H."/>
            <person name="Tritt A."/>
            <person name="Yoshinaga Y."/>
            <person name="Zwiers L.-H."/>
            <person name="Turgeon B."/>
            <person name="Goodwin S."/>
            <person name="Spatafora J."/>
            <person name="Crous P."/>
            <person name="Grigoriev I."/>
        </authorList>
    </citation>
    <scope>NUCLEOTIDE SEQUENCE</scope>
    <source>
        <strain evidence="1">CBS 113979</strain>
    </source>
</reference>
<gene>
    <name evidence="1" type="ORF">K402DRAFT_101431</name>
</gene>
<name>A0A6G1GYM2_9PEZI</name>
<organism evidence="1 2">
    <name type="scientific">Aulographum hederae CBS 113979</name>
    <dbReference type="NCBI Taxonomy" id="1176131"/>
    <lineage>
        <taxon>Eukaryota</taxon>
        <taxon>Fungi</taxon>
        <taxon>Dikarya</taxon>
        <taxon>Ascomycota</taxon>
        <taxon>Pezizomycotina</taxon>
        <taxon>Dothideomycetes</taxon>
        <taxon>Pleosporomycetidae</taxon>
        <taxon>Aulographales</taxon>
        <taxon>Aulographaceae</taxon>
    </lineage>
</organism>
<accession>A0A6G1GYM2</accession>
<evidence type="ECO:0000313" key="2">
    <source>
        <dbReference type="Proteomes" id="UP000800041"/>
    </source>
</evidence>
<dbReference type="EMBL" id="ML977160">
    <property type="protein sequence ID" value="KAF1985828.1"/>
    <property type="molecule type" value="Genomic_DNA"/>
</dbReference>
<dbReference type="AlphaFoldDB" id="A0A6G1GYM2"/>
<protein>
    <submittedName>
        <fullName evidence="1">Uncharacterized protein</fullName>
    </submittedName>
</protein>
<keyword evidence="2" id="KW-1185">Reference proteome</keyword>
<dbReference type="Proteomes" id="UP000800041">
    <property type="component" value="Unassembled WGS sequence"/>
</dbReference>
<sequence length="79" mass="8694">MSLLHLASGITTAMETVSCHLSDRRPVRFQYLGLAYNNPDQAVHLGDISNSTQVFFCASNRIFFEPILNALAPGVMRAP</sequence>
<evidence type="ECO:0000313" key="1">
    <source>
        <dbReference type="EMBL" id="KAF1985828.1"/>
    </source>
</evidence>
<proteinExistence type="predicted"/>